<dbReference type="AlphaFoldDB" id="A0A803T015"/>
<proteinExistence type="predicted"/>
<dbReference type="SUPFAM" id="SSF48726">
    <property type="entry name" value="Immunoglobulin"/>
    <property type="match status" value="1"/>
</dbReference>
<reference evidence="5" key="1">
    <citation type="submission" date="2009-12" db="EMBL/GenBank/DDBJ databases">
        <title>The Genome Sequence of Anolis carolinensis (Green Anole Lizard).</title>
        <authorList>
            <consortium name="The Genome Sequencing Platform"/>
            <person name="Di Palma F."/>
            <person name="Alfoldi J."/>
            <person name="Heiman D."/>
            <person name="Young S."/>
            <person name="Grabherr M."/>
            <person name="Johnson J."/>
            <person name="Lander E.S."/>
            <person name="Lindblad-Toh K."/>
        </authorList>
    </citation>
    <scope>NUCLEOTIDE SEQUENCE [LARGE SCALE GENOMIC DNA]</scope>
    <source>
        <strain evidence="5">JBL SC #1</strain>
    </source>
</reference>
<dbReference type="Proteomes" id="UP000001646">
    <property type="component" value="Unplaced"/>
</dbReference>
<dbReference type="GO" id="GO:0019814">
    <property type="term" value="C:immunoglobulin complex"/>
    <property type="evidence" value="ECO:0007669"/>
    <property type="project" value="UniProtKB-KW"/>
</dbReference>
<reference evidence="5" key="3">
    <citation type="submission" date="2025-09" db="UniProtKB">
        <authorList>
            <consortium name="Ensembl"/>
        </authorList>
    </citation>
    <scope>IDENTIFICATION</scope>
</reference>
<evidence type="ECO:0000313" key="5">
    <source>
        <dbReference type="Ensembl" id="ENSACAP00000028555.1"/>
    </source>
</evidence>
<dbReference type="Pfam" id="PF07686">
    <property type="entry name" value="V-set"/>
    <property type="match status" value="1"/>
</dbReference>
<keyword evidence="1" id="KW-0391">Immunity</keyword>
<dbReference type="InParanoid" id="A0A803T015"/>
<dbReference type="InterPro" id="IPR036179">
    <property type="entry name" value="Ig-like_dom_sf"/>
</dbReference>
<evidence type="ECO:0000313" key="6">
    <source>
        <dbReference type="Proteomes" id="UP000001646"/>
    </source>
</evidence>
<dbReference type="GO" id="GO:0005576">
    <property type="term" value="C:extracellular region"/>
    <property type="evidence" value="ECO:0007669"/>
    <property type="project" value="UniProtKB-ARBA"/>
</dbReference>
<dbReference type="KEGG" id="acs:103280740"/>
<dbReference type="Ensembl" id="ENSACAT00000055069.1">
    <property type="protein sequence ID" value="ENSACAP00000028555.1"/>
    <property type="gene ID" value="ENSACAG00000035307.1"/>
</dbReference>
<name>A0A803T015_ANOCA</name>
<dbReference type="InterPro" id="IPR013783">
    <property type="entry name" value="Ig-like_fold"/>
</dbReference>
<gene>
    <name evidence="5" type="primary">LOC103280740</name>
</gene>
<dbReference type="InterPro" id="IPR007110">
    <property type="entry name" value="Ig-like_dom"/>
</dbReference>
<dbReference type="GO" id="GO:0016064">
    <property type="term" value="P:immunoglobulin mediated immune response"/>
    <property type="evidence" value="ECO:0000318"/>
    <property type="project" value="GO_Central"/>
</dbReference>
<dbReference type="InterPro" id="IPR013106">
    <property type="entry name" value="Ig_V-set"/>
</dbReference>
<dbReference type="GeneTree" id="ENSGT01030000234536"/>
<dbReference type="FunFam" id="2.60.40.10:FF:003199">
    <property type="entry name" value="Uncharacterized protein"/>
    <property type="match status" value="1"/>
</dbReference>
<keyword evidence="6" id="KW-1185">Reference proteome</keyword>
<accession>A0A803T015</accession>
<dbReference type="SMART" id="SM00406">
    <property type="entry name" value="IGv"/>
    <property type="match status" value="1"/>
</dbReference>
<dbReference type="InterPro" id="IPR003599">
    <property type="entry name" value="Ig_sub"/>
</dbReference>
<dbReference type="OrthoDB" id="9426090at2759"/>
<evidence type="ECO:0000256" key="2">
    <source>
        <dbReference type="ARBA" id="ARBA00023130"/>
    </source>
</evidence>
<dbReference type="PROSITE" id="PS50835">
    <property type="entry name" value="IG_LIKE"/>
    <property type="match status" value="1"/>
</dbReference>
<evidence type="ECO:0000259" key="4">
    <source>
        <dbReference type="PROSITE" id="PS50835"/>
    </source>
</evidence>
<reference evidence="5" key="2">
    <citation type="submission" date="2025-08" db="UniProtKB">
        <authorList>
            <consortium name="Ensembl"/>
        </authorList>
    </citation>
    <scope>IDENTIFICATION</scope>
</reference>
<organism evidence="5 6">
    <name type="scientific">Anolis carolinensis</name>
    <name type="common">Green anole</name>
    <name type="synonym">American chameleon</name>
    <dbReference type="NCBI Taxonomy" id="28377"/>
    <lineage>
        <taxon>Eukaryota</taxon>
        <taxon>Metazoa</taxon>
        <taxon>Chordata</taxon>
        <taxon>Craniata</taxon>
        <taxon>Vertebrata</taxon>
        <taxon>Euteleostomi</taxon>
        <taxon>Lepidosauria</taxon>
        <taxon>Squamata</taxon>
        <taxon>Bifurcata</taxon>
        <taxon>Unidentata</taxon>
        <taxon>Episquamata</taxon>
        <taxon>Toxicofera</taxon>
        <taxon>Iguania</taxon>
        <taxon>Dactyloidae</taxon>
        <taxon>Anolis</taxon>
    </lineage>
</organism>
<dbReference type="SMART" id="SM00409">
    <property type="entry name" value="IG"/>
    <property type="match status" value="1"/>
</dbReference>
<keyword evidence="3" id="KW-1280">Immunoglobulin</keyword>
<sequence>MTSIILKSLVYTDFQSLGFNTELRHLFINMMKLLPFLFSLVIVPRWAFSDLQLVPTGPGMVRPGEDLSMVCKVTGLSITSSSSYAWYWIRQPSGKSFEAIAGINANTGGTWYAPSLKSRTVISTDTSKNEFSLLLKSLTPADSAVYFCAREHSETNPMGPVYKKRMQFH</sequence>
<dbReference type="GeneID" id="103280740"/>
<protein>
    <recommendedName>
        <fullName evidence="4">Ig-like domain-containing protein</fullName>
    </recommendedName>
</protein>
<dbReference type="FunCoup" id="A0A803T015">
    <property type="interactions" value="3"/>
</dbReference>
<evidence type="ECO:0000256" key="1">
    <source>
        <dbReference type="ARBA" id="ARBA00022859"/>
    </source>
</evidence>
<dbReference type="GO" id="GO:0003823">
    <property type="term" value="F:antigen binding"/>
    <property type="evidence" value="ECO:0000318"/>
    <property type="project" value="GO_Central"/>
</dbReference>
<keyword evidence="2" id="KW-1064">Adaptive immunity</keyword>
<dbReference type="InterPro" id="IPR050199">
    <property type="entry name" value="IgHV"/>
</dbReference>
<feature type="domain" description="Ig-like" evidence="4">
    <location>
        <begin position="44"/>
        <end position="159"/>
    </location>
</feature>
<evidence type="ECO:0000256" key="3">
    <source>
        <dbReference type="ARBA" id="ARBA00043265"/>
    </source>
</evidence>
<dbReference type="PANTHER" id="PTHR23266">
    <property type="entry name" value="IMMUNOGLOBULIN HEAVY CHAIN"/>
    <property type="match status" value="1"/>
</dbReference>
<dbReference type="Gene3D" id="2.60.40.10">
    <property type="entry name" value="Immunoglobulins"/>
    <property type="match status" value="1"/>
</dbReference>